<sequence>MLQHFAFRKYAPRCAICHEPIIPPEGSQESMRVVAMDKSFHLDCYKCEDCSLKLSSKIEGHECYPLDGRILCKECNLKRVRELTAEKTTTES</sequence>
<dbReference type="GO" id="GO:0046872">
    <property type="term" value="F:metal ion binding"/>
    <property type="evidence" value="ECO:0007669"/>
    <property type="project" value="UniProtKB-KW"/>
</dbReference>
<keyword evidence="2" id="KW-0677">Repeat</keyword>
<dbReference type="Proteomes" id="UP000270296">
    <property type="component" value="Unassembled WGS sequence"/>
</dbReference>
<feature type="domain" description="LIM zinc-binding" evidence="6">
    <location>
        <begin position="12"/>
        <end position="82"/>
    </location>
</feature>
<dbReference type="WBParaSite" id="SBAD_0001316701-mRNA-1">
    <property type="protein sequence ID" value="SBAD_0001316701-mRNA-1"/>
    <property type="gene ID" value="SBAD_0001316701"/>
</dbReference>
<dbReference type="PANTHER" id="PTHR24207">
    <property type="entry name" value="ZYX102 PROTEIN"/>
    <property type="match status" value="1"/>
</dbReference>
<dbReference type="GO" id="GO:0001725">
    <property type="term" value="C:stress fiber"/>
    <property type="evidence" value="ECO:0007669"/>
    <property type="project" value="TreeGrafter"/>
</dbReference>
<evidence type="ECO:0000313" key="9">
    <source>
        <dbReference type="WBParaSite" id="SBAD_0001316701-mRNA-1"/>
    </source>
</evidence>
<evidence type="ECO:0000256" key="4">
    <source>
        <dbReference type="ARBA" id="ARBA00023038"/>
    </source>
</evidence>
<evidence type="ECO:0000256" key="1">
    <source>
        <dbReference type="ARBA" id="ARBA00022723"/>
    </source>
</evidence>
<evidence type="ECO:0000313" key="7">
    <source>
        <dbReference type="EMBL" id="VDP51615.1"/>
    </source>
</evidence>
<dbReference type="GO" id="GO:0098609">
    <property type="term" value="P:cell-cell adhesion"/>
    <property type="evidence" value="ECO:0007669"/>
    <property type="project" value="TreeGrafter"/>
</dbReference>
<proteinExistence type="predicted"/>
<dbReference type="PANTHER" id="PTHR24207:SF2">
    <property type="entry name" value="ZYX102 PROTEIN"/>
    <property type="match status" value="1"/>
</dbReference>
<keyword evidence="3 5" id="KW-0862">Zinc</keyword>
<reference evidence="9" key="1">
    <citation type="submission" date="2016-06" db="UniProtKB">
        <authorList>
            <consortium name="WormBaseParasite"/>
        </authorList>
    </citation>
    <scope>IDENTIFICATION</scope>
</reference>
<evidence type="ECO:0000313" key="8">
    <source>
        <dbReference type="Proteomes" id="UP000270296"/>
    </source>
</evidence>
<dbReference type="AlphaFoldDB" id="A0A183JA58"/>
<dbReference type="EMBL" id="UZAM01018728">
    <property type="protein sequence ID" value="VDP51615.1"/>
    <property type="molecule type" value="Genomic_DNA"/>
</dbReference>
<keyword evidence="1 5" id="KW-0479">Metal-binding</keyword>
<keyword evidence="8" id="KW-1185">Reference proteome</keyword>
<dbReference type="OrthoDB" id="25414at2759"/>
<dbReference type="GO" id="GO:0005925">
    <property type="term" value="C:focal adhesion"/>
    <property type="evidence" value="ECO:0007669"/>
    <property type="project" value="TreeGrafter"/>
</dbReference>
<dbReference type="SMART" id="SM00132">
    <property type="entry name" value="LIM"/>
    <property type="match status" value="1"/>
</dbReference>
<dbReference type="InterPro" id="IPR001781">
    <property type="entry name" value="Znf_LIM"/>
</dbReference>
<evidence type="ECO:0000256" key="5">
    <source>
        <dbReference type="PROSITE-ProRule" id="PRU00125"/>
    </source>
</evidence>
<name>A0A183JA58_9BILA</name>
<keyword evidence="4 5" id="KW-0440">LIM domain</keyword>
<reference evidence="7 8" key="2">
    <citation type="submission" date="2018-11" db="EMBL/GenBank/DDBJ databases">
        <authorList>
            <consortium name="Pathogen Informatics"/>
        </authorList>
    </citation>
    <scope>NUCLEOTIDE SEQUENCE [LARGE SCALE GENOMIC DNA]</scope>
</reference>
<dbReference type="PROSITE" id="PS50023">
    <property type="entry name" value="LIM_DOMAIN_2"/>
    <property type="match status" value="1"/>
</dbReference>
<evidence type="ECO:0000256" key="3">
    <source>
        <dbReference type="ARBA" id="ARBA00022833"/>
    </source>
</evidence>
<protein>
    <submittedName>
        <fullName evidence="9">LIM zinc-binding domain-containing protein</fullName>
    </submittedName>
</protein>
<accession>A0A183JA58</accession>
<dbReference type="Gene3D" id="2.10.110.10">
    <property type="entry name" value="Cysteine Rich Protein"/>
    <property type="match status" value="1"/>
</dbReference>
<evidence type="ECO:0000259" key="6">
    <source>
        <dbReference type="PROSITE" id="PS50023"/>
    </source>
</evidence>
<dbReference type="FunFam" id="2.10.110.10:FF:000057">
    <property type="entry name" value="Zyxin"/>
    <property type="match status" value="1"/>
</dbReference>
<organism evidence="9">
    <name type="scientific">Soboliphyme baturini</name>
    <dbReference type="NCBI Taxonomy" id="241478"/>
    <lineage>
        <taxon>Eukaryota</taxon>
        <taxon>Metazoa</taxon>
        <taxon>Ecdysozoa</taxon>
        <taxon>Nematoda</taxon>
        <taxon>Enoplea</taxon>
        <taxon>Dorylaimia</taxon>
        <taxon>Dioctophymatida</taxon>
        <taxon>Dioctophymatoidea</taxon>
        <taxon>Soboliphymatidae</taxon>
        <taxon>Soboliphyme</taxon>
    </lineage>
</organism>
<gene>
    <name evidence="7" type="ORF">SBAD_LOCUS12756</name>
</gene>
<evidence type="ECO:0000256" key="2">
    <source>
        <dbReference type="ARBA" id="ARBA00022737"/>
    </source>
</evidence>
<dbReference type="Pfam" id="PF00412">
    <property type="entry name" value="LIM"/>
    <property type="match status" value="1"/>
</dbReference>
<dbReference type="SUPFAM" id="SSF57716">
    <property type="entry name" value="Glucocorticoid receptor-like (DNA-binding domain)"/>
    <property type="match status" value="1"/>
</dbReference>